<feature type="repeat" description="ANK" evidence="3">
    <location>
        <begin position="366"/>
        <end position="394"/>
    </location>
</feature>
<evidence type="ECO:0000313" key="6">
    <source>
        <dbReference type="EMBL" id="CAL4067086.1"/>
    </source>
</evidence>
<dbReference type="InterPro" id="IPR002110">
    <property type="entry name" value="Ankyrin_rpt"/>
</dbReference>
<dbReference type="Pfam" id="PF00023">
    <property type="entry name" value="Ank"/>
    <property type="match status" value="1"/>
</dbReference>
<gene>
    <name evidence="6" type="ORF">MNOR_LOCUS6172</name>
</gene>
<evidence type="ECO:0000256" key="1">
    <source>
        <dbReference type="ARBA" id="ARBA00022737"/>
    </source>
</evidence>
<feature type="domain" description="SOCS box" evidence="5">
    <location>
        <begin position="495"/>
        <end position="537"/>
    </location>
</feature>
<dbReference type="SMART" id="SM00969">
    <property type="entry name" value="SOCS_box"/>
    <property type="match status" value="1"/>
</dbReference>
<feature type="repeat" description="ANK" evidence="3">
    <location>
        <begin position="296"/>
        <end position="328"/>
    </location>
</feature>
<dbReference type="CDD" id="cd03716">
    <property type="entry name" value="SOCS_ASB_like"/>
    <property type="match status" value="1"/>
</dbReference>
<dbReference type="EMBL" id="CAXKWB010002510">
    <property type="protein sequence ID" value="CAL4067086.1"/>
    <property type="molecule type" value="Genomic_DNA"/>
</dbReference>
<evidence type="ECO:0000256" key="4">
    <source>
        <dbReference type="SAM" id="MobiDB-lite"/>
    </source>
</evidence>
<dbReference type="Gene3D" id="1.25.40.20">
    <property type="entry name" value="Ankyrin repeat-containing domain"/>
    <property type="match status" value="3"/>
</dbReference>
<feature type="compositionally biased region" description="Acidic residues" evidence="4">
    <location>
        <begin position="8"/>
        <end position="29"/>
    </location>
</feature>
<dbReference type="Pfam" id="PF13637">
    <property type="entry name" value="Ank_4"/>
    <property type="match status" value="1"/>
</dbReference>
<sequence>MPEVLEAEVEVLSEEVPQEDVNGTDEESPPDSPIDIENLPSIQRELADAIVRLAPVEELEILLEVGADVDKPVTQGLTPLHYAIWQKYQEAAEFLISRDCNINALDDIGYSALHLSAEHGYIDMMELLLKHKCMVNFNDQDDDNYFPTESTDEPLRLAIKHDHYDAAKLLLENGANANTRYFFGAEINLINPLNTKMLQLLLMYGANPDARDRQGFTPTMKACRLQQESIEELEGRNNITGQEVLQHFAQTLRGIESVLLLITHGADVNARTEARHDFRRQCHHSNDQSSLLHCPIERSVLHYAVLSGSVAIVNLLLKQGARVNFEKTYNKPSPLDLAILKGDVEIINVLLESGADLAASSPVIGSPLHMACSEGIPNRMDILQLLLEKGADPNLIIFGDDESPIRPVLGEYLSSNPDPEAEVISLFLKYGAQVVMQSQNKDPRGILNSLPNLSSKPDILITLLEAAHNFDINVILNSSLIDEDQRQLFLKVGQSPLPLKHLTRVYLRQNMGDRIPPRVDELELPKILEKYLLYEIS</sequence>
<dbReference type="PROSITE" id="PS50225">
    <property type="entry name" value="SOCS"/>
    <property type="match status" value="1"/>
</dbReference>
<dbReference type="Pfam" id="PF12796">
    <property type="entry name" value="Ank_2"/>
    <property type="match status" value="2"/>
</dbReference>
<dbReference type="SUPFAM" id="SSF158235">
    <property type="entry name" value="SOCS box-like"/>
    <property type="match status" value="1"/>
</dbReference>
<name>A0AAV2PZ86_MEGNR</name>
<evidence type="ECO:0000259" key="5">
    <source>
        <dbReference type="PROSITE" id="PS50225"/>
    </source>
</evidence>
<dbReference type="Pfam" id="PF07525">
    <property type="entry name" value="SOCS_box"/>
    <property type="match status" value="1"/>
</dbReference>
<evidence type="ECO:0000313" key="7">
    <source>
        <dbReference type="Proteomes" id="UP001497623"/>
    </source>
</evidence>
<comment type="caution">
    <text evidence="6">The sequence shown here is derived from an EMBL/GenBank/DDBJ whole genome shotgun (WGS) entry which is preliminary data.</text>
</comment>
<dbReference type="InterPro" id="IPR036770">
    <property type="entry name" value="Ankyrin_rpt-contain_sf"/>
</dbReference>
<dbReference type="SMART" id="SM00248">
    <property type="entry name" value="ANK"/>
    <property type="match status" value="7"/>
</dbReference>
<dbReference type="PANTHER" id="PTHR24198">
    <property type="entry name" value="ANKYRIN REPEAT AND PROTEIN KINASE DOMAIN-CONTAINING PROTEIN"/>
    <property type="match status" value="1"/>
</dbReference>
<dbReference type="Proteomes" id="UP001497623">
    <property type="component" value="Unassembled WGS sequence"/>
</dbReference>
<keyword evidence="7" id="KW-1185">Reference proteome</keyword>
<keyword evidence="1" id="KW-0677">Repeat</keyword>
<dbReference type="Gene3D" id="1.10.750.20">
    <property type="entry name" value="SOCS box"/>
    <property type="match status" value="1"/>
</dbReference>
<feature type="repeat" description="ANK" evidence="3">
    <location>
        <begin position="108"/>
        <end position="140"/>
    </location>
</feature>
<dbReference type="InterPro" id="IPR001496">
    <property type="entry name" value="SOCS_box"/>
</dbReference>
<proteinExistence type="predicted"/>
<dbReference type="PROSITE" id="PS50297">
    <property type="entry name" value="ANK_REP_REGION"/>
    <property type="match status" value="6"/>
</dbReference>
<dbReference type="PROSITE" id="PS50088">
    <property type="entry name" value="ANK_REPEAT"/>
    <property type="match status" value="6"/>
</dbReference>
<reference evidence="6 7" key="1">
    <citation type="submission" date="2024-05" db="EMBL/GenBank/DDBJ databases">
        <authorList>
            <person name="Wallberg A."/>
        </authorList>
    </citation>
    <scope>NUCLEOTIDE SEQUENCE [LARGE SCALE GENOMIC DNA]</scope>
</reference>
<dbReference type="SUPFAM" id="SSF48403">
    <property type="entry name" value="Ankyrin repeat"/>
    <property type="match status" value="1"/>
</dbReference>
<evidence type="ECO:0000256" key="2">
    <source>
        <dbReference type="ARBA" id="ARBA00023043"/>
    </source>
</evidence>
<dbReference type="GO" id="GO:0035556">
    <property type="term" value="P:intracellular signal transduction"/>
    <property type="evidence" value="ECO:0007669"/>
    <property type="project" value="InterPro"/>
</dbReference>
<dbReference type="InterPro" id="IPR036036">
    <property type="entry name" value="SOCS_box-like_dom_sf"/>
</dbReference>
<protein>
    <recommendedName>
        <fullName evidence="5">SOCS box domain-containing protein</fullName>
    </recommendedName>
</protein>
<evidence type="ECO:0000256" key="3">
    <source>
        <dbReference type="PROSITE-ProRule" id="PRU00023"/>
    </source>
</evidence>
<accession>A0AAV2PZ86</accession>
<keyword evidence="2 3" id="KW-0040">ANK repeat</keyword>
<feature type="region of interest" description="Disordered" evidence="4">
    <location>
        <begin position="8"/>
        <end position="36"/>
    </location>
</feature>
<dbReference type="PRINTS" id="PR01415">
    <property type="entry name" value="ANKYRIN"/>
</dbReference>
<feature type="repeat" description="ANK" evidence="3">
    <location>
        <begin position="330"/>
        <end position="362"/>
    </location>
</feature>
<dbReference type="PANTHER" id="PTHR24198:SF165">
    <property type="entry name" value="ANKYRIN REPEAT-CONTAINING PROTEIN-RELATED"/>
    <property type="match status" value="1"/>
</dbReference>
<feature type="repeat" description="ANK" evidence="3">
    <location>
        <begin position="75"/>
        <end position="107"/>
    </location>
</feature>
<feature type="repeat" description="ANK" evidence="3">
    <location>
        <begin position="150"/>
        <end position="182"/>
    </location>
</feature>
<dbReference type="AlphaFoldDB" id="A0AAV2PZ86"/>
<organism evidence="6 7">
    <name type="scientific">Meganyctiphanes norvegica</name>
    <name type="common">Northern krill</name>
    <name type="synonym">Thysanopoda norvegica</name>
    <dbReference type="NCBI Taxonomy" id="48144"/>
    <lineage>
        <taxon>Eukaryota</taxon>
        <taxon>Metazoa</taxon>
        <taxon>Ecdysozoa</taxon>
        <taxon>Arthropoda</taxon>
        <taxon>Crustacea</taxon>
        <taxon>Multicrustacea</taxon>
        <taxon>Malacostraca</taxon>
        <taxon>Eumalacostraca</taxon>
        <taxon>Eucarida</taxon>
        <taxon>Euphausiacea</taxon>
        <taxon>Euphausiidae</taxon>
        <taxon>Meganyctiphanes</taxon>
    </lineage>
</organism>